<evidence type="ECO:0000256" key="1">
    <source>
        <dbReference type="SAM" id="MobiDB-lite"/>
    </source>
</evidence>
<feature type="compositionally biased region" description="Low complexity" evidence="1">
    <location>
        <begin position="15"/>
        <end position="35"/>
    </location>
</feature>
<name>A0A915NPQ9_9BILA</name>
<sequence length="106" mass="11950">MPVFYRETVIDPENSQKLPYKQQQQQSFYQSNGQQHPYQQGKTSYTYPGSERSSGIYKGNGSSSANTTTTATDFPANFPKIPPPKGVIDDKQLERMAEQLMKGQQP</sequence>
<dbReference type="WBParaSite" id="scf7180000419244.g3575">
    <property type="protein sequence ID" value="scf7180000419244.g3575"/>
    <property type="gene ID" value="scf7180000419244.g3575"/>
</dbReference>
<reference evidence="3" key="1">
    <citation type="submission" date="2022-11" db="UniProtKB">
        <authorList>
            <consortium name="WormBaseParasite"/>
        </authorList>
    </citation>
    <scope>IDENTIFICATION</scope>
</reference>
<evidence type="ECO:0000313" key="2">
    <source>
        <dbReference type="Proteomes" id="UP000887560"/>
    </source>
</evidence>
<evidence type="ECO:0000313" key="3">
    <source>
        <dbReference type="WBParaSite" id="scf7180000419244.g3575"/>
    </source>
</evidence>
<organism evidence="2 3">
    <name type="scientific">Meloidogyne floridensis</name>
    <dbReference type="NCBI Taxonomy" id="298350"/>
    <lineage>
        <taxon>Eukaryota</taxon>
        <taxon>Metazoa</taxon>
        <taxon>Ecdysozoa</taxon>
        <taxon>Nematoda</taxon>
        <taxon>Chromadorea</taxon>
        <taxon>Rhabditida</taxon>
        <taxon>Tylenchina</taxon>
        <taxon>Tylenchomorpha</taxon>
        <taxon>Tylenchoidea</taxon>
        <taxon>Meloidogynidae</taxon>
        <taxon>Meloidogyninae</taxon>
        <taxon>Meloidogyne</taxon>
    </lineage>
</organism>
<feature type="region of interest" description="Disordered" evidence="1">
    <location>
        <begin position="1"/>
        <end position="87"/>
    </location>
</feature>
<feature type="compositionally biased region" description="Low complexity" evidence="1">
    <location>
        <begin position="59"/>
        <end position="72"/>
    </location>
</feature>
<accession>A0A915NPQ9</accession>
<proteinExistence type="predicted"/>
<keyword evidence="2" id="KW-1185">Reference proteome</keyword>
<dbReference type="AlphaFoldDB" id="A0A915NPQ9"/>
<feature type="compositionally biased region" description="Polar residues" evidence="1">
    <location>
        <begin position="36"/>
        <end position="53"/>
    </location>
</feature>
<dbReference type="Proteomes" id="UP000887560">
    <property type="component" value="Unplaced"/>
</dbReference>
<protein>
    <submittedName>
        <fullName evidence="3">Uncharacterized protein</fullName>
    </submittedName>
</protein>